<sequence length="105" mass="11910">MNHLTVPIKRVYDADRERRYPNAPSTPAWAEPDHGEVYKLYIAYQLEFEIAIATYTTACEAAGVNVVHNIAHNILHVNKTLRYLAEEVALACLSHARARIHLLSK</sequence>
<name>A0A8H3EIP9_9LECA</name>
<evidence type="ECO:0000313" key="2">
    <source>
        <dbReference type="Proteomes" id="UP000664169"/>
    </source>
</evidence>
<accession>A0A8H3EIP9</accession>
<gene>
    <name evidence="1" type="ORF">GOMPHAMPRED_000501</name>
</gene>
<proteinExistence type="predicted"/>
<dbReference type="Proteomes" id="UP000664169">
    <property type="component" value="Unassembled WGS sequence"/>
</dbReference>
<protein>
    <submittedName>
        <fullName evidence="1">Uncharacterized protein</fullName>
    </submittedName>
</protein>
<comment type="caution">
    <text evidence="1">The sequence shown here is derived from an EMBL/GenBank/DDBJ whole genome shotgun (WGS) entry which is preliminary data.</text>
</comment>
<keyword evidence="2" id="KW-1185">Reference proteome</keyword>
<organism evidence="1 2">
    <name type="scientific">Gomphillus americanus</name>
    <dbReference type="NCBI Taxonomy" id="1940652"/>
    <lineage>
        <taxon>Eukaryota</taxon>
        <taxon>Fungi</taxon>
        <taxon>Dikarya</taxon>
        <taxon>Ascomycota</taxon>
        <taxon>Pezizomycotina</taxon>
        <taxon>Lecanoromycetes</taxon>
        <taxon>OSLEUM clade</taxon>
        <taxon>Ostropomycetidae</taxon>
        <taxon>Ostropales</taxon>
        <taxon>Graphidaceae</taxon>
        <taxon>Gomphilloideae</taxon>
        <taxon>Gomphillus</taxon>
    </lineage>
</organism>
<dbReference type="EMBL" id="CAJPDQ010000001">
    <property type="protein sequence ID" value="CAF9903696.1"/>
    <property type="molecule type" value="Genomic_DNA"/>
</dbReference>
<reference evidence="1" key="1">
    <citation type="submission" date="2021-03" db="EMBL/GenBank/DDBJ databases">
        <authorList>
            <person name="Tagirdzhanova G."/>
        </authorList>
    </citation>
    <scope>NUCLEOTIDE SEQUENCE</scope>
</reference>
<evidence type="ECO:0000313" key="1">
    <source>
        <dbReference type="EMBL" id="CAF9903696.1"/>
    </source>
</evidence>
<dbReference type="AlphaFoldDB" id="A0A8H3EIP9"/>